<dbReference type="Proteomes" id="UP001500101">
    <property type="component" value="Unassembled WGS sequence"/>
</dbReference>
<evidence type="ECO:0000256" key="5">
    <source>
        <dbReference type="ARBA" id="ARBA00023237"/>
    </source>
</evidence>
<protein>
    <submittedName>
        <fullName evidence="9">RagB/SusD family nutrient uptake outer membrane protein</fullName>
    </submittedName>
</protein>
<name>A0ABP7Y743_9SPHI</name>
<keyword evidence="4" id="KW-0472">Membrane</keyword>
<feature type="chain" id="PRO_5046021412" evidence="6">
    <location>
        <begin position="27"/>
        <end position="564"/>
    </location>
</feature>
<sequence>MRSLKVFKYSAVALFSSALFSMSSCSIDVVPQDRYVEESIWADPSTVELYVNGMYAELKKFQFGLFPNLGYDNAMDALADGMKFTSNTPGNGTVNILISNANQFSPASVGLNYWGSGYDRIRRVNEFIGGLKTKSQLSDEDKVKYEAEARFIRAYAYFWLAKLHGSVIIFRDIEAYATKDNPRSSEEEVYDFMLEDLDFAASNLPVTNKSGRAAKGAAYALQSRIALFAGSIAKYDQKQFNTDPLTGIKAARATDYFTKAAAAAQATIDLGQYELDANFESIFTNKNTKEAILRVDFVAPTMTHQYDLGYAPPKDALGNTLVYGVPTAELVDEFEMKDGSKFSWDNPAHAANPYANREPRFYASILYNGSAWKGRTINTSTADAAEGFVQFGAQGDPKRTVTGYYTKKFLDPKNTNFVVNKSTQSWIELRFAEVYLNLAEAKGQLGDFAGASTALSTLRAKRTLPAVSLPNLTKAMEIIEHERNVELAFEGHRFWDLRRWRKAHTVLNATKMTGHKITPNGADFTYEVVPADASDRSFTGKLYYLPIPEGEVQINLGLTQIQGW</sequence>
<feature type="domain" description="SusD-like N-terminal" evidence="8">
    <location>
        <begin position="89"/>
        <end position="227"/>
    </location>
</feature>
<gene>
    <name evidence="9" type="ORF">GCM10022216_01700</name>
</gene>
<feature type="signal peptide" evidence="6">
    <location>
        <begin position="1"/>
        <end position="26"/>
    </location>
</feature>
<evidence type="ECO:0000256" key="2">
    <source>
        <dbReference type="ARBA" id="ARBA00006275"/>
    </source>
</evidence>
<comment type="subcellular location">
    <subcellularLocation>
        <location evidence="1">Cell outer membrane</location>
    </subcellularLocation>
</comment>
<keyword evidence="5" id="KW-0998">Cell outer membrane</keyword>
<proteinExistence type="inferred from homology"/>
<evidence type="ECO:0000313" key="10">
    <source>
        <dbReference type="Proteomes" id="UP001500101"/>
    </source>
</evidence>
<dbReference type="SUPFAM" id="SSF48452">
    <property type="entry name" value="TPR-like"/>
    <property type="match status" value="1"/>
</dbReference>
<accession>A0ABP7Y743</accession>
<dbReference type="Gene3D" id="1.25.40.390">
    <property type="match status" value="1"/>
</dbReference>
<dbReference type="InterPro" id="IPR011990">
    <property type="entry name" value="TPR-like_helical_dom_sf"/>
</dbReference>
<dbReference type="RefSeq" id="WP_344672794.1">
    <property type="nucleotide sequence ID" value="NZ_BAAAZI010000002.1"/>
</dbReference>
<dbReference type="PROSITE" id="PS51257">
    <property type="entry name" value="PROKAR_LIPOPROTEIN"/>
    <property type="match status" value="1"/>
</dbReference>
<dbReference type="Pfam" id="PF14322">
    <property type="entry name" value="SusD-like_3"/>
    <property type="match status" value="1"/>
</dbReference>
<dbReference type="InterPro" id="IPR012944">
    <property type="entry name" value="SusD_RagB_dom"/>
</dbReference>
<evidence type="ECO:0000313" key="9">
    <source>
        <dbReference type="EMBL" id="GAA4131547.1"/>
    </source>
</evidence>
<feature type="domain" description="RagB/SusD" evidence="7">
    <location>
        <begin position="305"/>
        <end position="564"/>
    </location>
</feature>
<dbReference type="Pfam" id="PF07980">
    <property type="entry name" value="SusD_RagB"/>
    <property type="match status" value="1"/>
</dbReference>
<comment type="similarity">
    <text evidence="2">Belongs to the SusD family.</text>
</comment>
<evidence type="ECO:0000256" key="6">
    <source>
        <dbReference type="SAM" id="SignalP"/>
    </source>
</evidence>
<evidence type="ECO:0000259" key="7">
    <source>
        <dbReference type="Pfam" id="PF07980"/>
    </source>
</evidence>
<keyword evidence="10" id="KW-1185">Reference proteome</keyword>
<comment type="caution">
    <text evidence="9">The sequence shown here is derived from an EMBL/GenBank/DDBJ whole genome shotgun (WGS) entry which is preliminary data.</text>
</comment>
<evidence type="ECO:0000259" key="8">
    <source>
        <dbReference type="Pfam" id="PF14322"/>
    </source>
</evidence>
<evidence type="ECO:0000256" key="3">
    <source>
        <dbReference type="ARBA" id="ARBA00022729"/>
    </source>
</evidence>
<keyword evidence="3 6" id="KW-0732">Signal</keyword>
<evidence type="ECO:0000256" key="4">
    <source>
        <dbReference type="ARBA" id="ARBA00023136"/>
    </source>
</evidence>
<dbReference type="InterPro" id="IPR033985">
    <property type="entry name" value="SusD-like_N"/>
</dbReference>
<organism evidence="9 10">
    <name type="scientific">Sphingobacterium kyonggiense</name>
    <dbReference type="NCBI Taxonomy" id="714075"/>
    <lineage>
        <taxon>Bacteria</taxon>
        <taxon>Pseudomonadati</taxon>
        <taxon>Bacteroidota</taxon>
        <taxon>Sphingobacteriia</taxon>
        <taxon>Sphingobacteriales</taxon>
        <taxon>Sphingobacteriaceae</taxon>
        <taxon>Sphingobacterium</taxon>
    </lineage>
</organism>
<dbReference type="EMBL" id="BAAAZI010000002">
    <property type="protein sequence ID" value="GAA4131547.1"/>
    <property type="molecule type" value="Genomic_DNA"/>
</dbReference>
<evidence type="ECO:0000256" key="1">
    <source>
        <dbReference type="ARBA" id="ARBA00004442"/>
    </source>
</evidence>
<reference evidence="10" key="1">
    <citation type="journal article" date="2019" name="Int. J. Syst. Evol. Microbiol.">
        <title>The Global Catalogue of Microorganisms (GCM) 10K type strain sequencing project: providing services to taxonomists for standard genome sequencing and annotation.</title>
        <authorList>
            <consortium name="The Broad Institute Genomics Platform"/>
            <consortium name="The Broad Institute Genome Sequencing Center for Infectious Disease"/>
            <person name="Wu L."/>
            <person name="Ma J."/>
        </authorList>
    </citation>
    <scope>NUCLEOTIDE SEQUENCE [LARGE SCALE GENOMIC DNA]</scope>
    <source>
        <strain evidence="10">JCM 16704</strain>
    </source>
</reference>